<dbReference type="InterPro" id="IPR050351">
    <property type="entry name" value="BphY/WalK/GraS-like"/>
</dbReference>
<dbReference type="PRINTS" id="PR01780">
    <property type="entry name" value="LANTIREGPROT"/>
</dbReference>
<dbReference type="GO" id="GO:0005886">
    <property type="term" value="C:plasma membrane"/>
    <property type="evidence" value="ECO:0007669"/>
    <property type="project" value="TreeGrafter"/>
</dbReference>
<evidence type="ECO:0000256" key="8">
    <source>
        <dbReference type="SAM" id="Phobius"/>
    </source>
</evidence>
<feature type="transmembrane region" description="Helical" evidence="8">
    <location>
        <begin position="6"/>
        <end position="27"/>
    </location>
</feature>
<name>A0A844C9C9_9LACT</name>
<keyword evidence="8" id="KW-0812">Transmembrane</keyword>
<dbReference type="Gene3D" id="3.30.565.10">
    <property type="entry name" value="Histidine kinase-like ATPase, C-terminal domain"/>
    <property type="match status" value="1"/>
</dbReference>
<keyword evidence="8" id="KW-1133">Transmembrane helix</keyword>
<accession>A0A844C9C9</accession>
<gene>
    <name evidence="10" type="ORF">GF867_05720</name>
</gene>
<dbReference type="InterPro" id="IPR005467">
    <property type="entry name" value="His_kinase_dom"/>
</dbReference>
<dbReference type="Proteomes" id="UP000440066">
    <property type="component" value="Unassembled WGS sequence"/>
</dbReference>
<dbReference type="InterPro" id="IPR003594">
    <property type="entry name" value="HATPase_dom"/>
</dbReference>
<dbReference type="Pfam" id="PF00512">
    <property type="entry name" value="HisKA"/>
    <property type="match status" value="1"/>
</dbReference>
<dbReference type="InterPro" id="IPR036097">
    <property type="entry name" value="HisK_dim/P_sf"/>
</dbReference>
<dbReference type="SMART" id="SM00388">
    <property type="entry name" value="HisKA"/>
    <property type="match status" value="1"/>
</dbReference>
<dbReference type="AlphaFoldDB" id="A0A844C9C9"/>
<dbReference type="SMART" id="SM00387">
    <property type="entry name" value="HATPase_c"/>
    <property type="match status" value="1"/>
</dbReference>
<sequence length="307" mass="35755">MLPMNGWMIFGICMLFIAILSIYKLLIIRWDMKKMARQLKDVNEHFGTNELIRTNSHDQLTSEFSKEINKLIHLYKENERYLEKRETQLRTEITNISHDLRTPLTSMKGFSQLLLDDVPVAKREEYVDIILGKIDLLTNQVDLFYELASILSADYKLEMTSIPLNEIIEEKALLFYSDFREKSIDVQLANMGESHVLANKEAIERILVNIIQNALRYATSYFHLRLEAEDNYLSLYAENDSNDLTEADIADIFNRTYRKDSSRRNGQLGLGLHIVQQLMEKQGGEVEAKLEGEKFSLQLKFYKSIVL</sequence>
<evidence type="ECO:0000256" key="6">
    <source>
        <dbReference type="ARBA" id="ARBA00022777"/>
    </source>
</evidence>
<dbReference type="SUPFAM" id="SSF55874">
    <property type="entry name" value="ATPase domain of HSP90 chaperone/DNA topoisomerase II/histidine kinase"/>
    <property type="match status" value="1"/>
</dbReference>
<keyword evidence="5" id="KW-0808">Transferase</keyword>
<evidence type="ECO:0000313" key="11">
    <source>
        <dbReference type="Proteomes" id="UP000440066"/>
    </source>
</evidence>
<dbReference type="EMBL" id="WJQT01000006">
    <property type="protein sequence ID" value="MRJ47057.1"/>
    <property type="molecule type" value="Genomic_DNA"/>
</dbReference>
<evidence type="ECO:0000256" key="1">
    <source>
        <dbReference type="ARBA" id="ARBA00000085"/>
    </source>
</evidence>
<dbReference type="SUPFAM" id="SSF47384">
    <property type="entry name" value="Homodimeric domain of signal transducing histidine kinase"/>
    <property type="match status" value="1"/>
</dbReference>
<keyword evidence="6" id="KW-0418">Kinase</keyword>
<evidence type="ECO:0000313" key="10">
    <source>
        <dbReference type="EMBL" id="MRJ47057.1"/>
    </source>
</evidence>
<dbReference type="Pfam" id="PF02518">
    <property type="entry name" value="HATPase_c"/>
    <property type="match status" value="1"/>
</dbReference>
<protein>
    <recommendedName>
        <fullName evidence="3">histidine kinase</fullName>
        <ecNumber evidence="3">2.7.13.3</ecNumber>
    </recommendedName>
</protein>
<comment type="catalytic activity">
    <reaction evidence="1">
        <text>ATP + protein L-histidine = ADP + protein N-phospho-L-histidine.</text>
        <dbReference type="EC" id="2.7.13.3"/>
    </reaction>
</comment>
<evidence type="ECO:0000256" key="3">
    <source>
        <dbReference type="ARBA" id="ARBA00012438"/>
    </source>
</evidence>
<proteinExistence type="predicted"/>
<evidence type="ECO:0000256" key="7">
    <source>
        <dbReference type="ARBA" id="ARBA00023012"/>
    </source>
</evidence>
<dbReference type="InterPro" id="IPR036890">
    <property type="entry name" value="HATPase_C_sf"/>
</dbReference>
<comment type="caution">
    <text evidence="10">The sequence shown here is derived from an EMBL/GenBank/DDBJ whole genome shotgun (WGS) entry which is preliminary data.</text>
</comment>
<dbReference type="Gene3D" id="1.10.287.130">
    <property type="match status" value="1"/>
</dbReference>
<dbReference type="PANTHER" id="PTHR45453:SF1">
    <property type="entry name" value="PHOSPHATE REGULON SENSOR PROTEIN PHOR"/>
    <property type="match status" value="1"/>
</dbReference>
<feature type="domain" description="Histidine kinase" evidence="9">
    <location>
        <begin position="95"/>
        <end position="305"/>
    </location>
</feature>
<dbReference type="CDD" id="cd00082">
    <property type="entry name" value="HisKA"/>
    <property type="match status" value="1"/>
</dbReference>
<dbReference type="EC" id="2.7.13.3" evidence="3"/>
<dbReference type="GO" id="GO:0000155">
    <property type="term" value="F:phosphorelay sensor kinase activity"/>
    <property type="evidence" value="ECO:0007669"/>
    <property type="project" value="InterPro"/>
</dbReference>
<dbReference type="InterPro" id="IPR008358">
    <property type="entry name" value="Sig_transdc_His_kin/Pase_MprB"/>
</dbReference>
<keyword evidence="4" id="KW-0597">Phosphoprotein</keyword>
<dbReference type="GO" id="GO:0004721">
    <property type="term" value="F:phosphoprotein phosphatase activity"/>
    <property type="evidence" value="ECO:0007669"/>
    <property type="project" value="TreeGrafter"/>
</dbReference>
<dbReference type="GO" id="GO:0016036">
    <property type="term" value="P:cellular response to phosphate starvation"/>
    <property type="evidence" value="ECO:0007669"/>
    <property type="project" value="TreeGrafter"/>
</dbReference>
<organism evidence="10 11">
    <name type="scientific">Fundicoccus ignavus</name>
    <dbReference type="NCBI Taxonomy" id="2664442"/>
    <lineage>
        <taxon>Bacteria</taxon>
        <taxon>Bacillati</taxon>
        <taxon>Bacillota</taxon>
        <taxon>Bacilli</taxon>
        <taxon>Lactobacillales</taxon>
        <taxon>Aerococcaceae</taxon>
        <taxon>Fundicoccus</taxon>
    </lineage>
</organism>
<dbReference type="InterPro" id="IPR003661">
    <property type="entry name" value="HisK_dim/P_dom"/>
</dbReference>
<keyword evidence="7" id="KW-0902">Two-component regulatory system</keyword>
<evidence type="ECO:0000256" key="4">
    <source>
        <dbReference type="ARBA" id="ARBA00022553"/>
    </source>
</evidence>
<evidence type="ECO:0000259" key="9">
    <source>
        <dbReference type="PROSITE" id="PS50109"/>
    </source>
</evidence>
<evidence type="ECO:0000256" key="2">
    <source>
        <dbReference type="ARBA" id="ARBA00004370"/>
    </source>
</evidence>
<evidence type="ECO:0000256" key="5">
    <source>
        <dbReference type="ARBA" id="ARBA00022679"/>
    </source>
</evidence>
<reference evidence="10 11" key="1">
    <citation type="submission" date="2019-11" db="EMBL/GenBank/DDBJ databases">
        <title>Characterisation of Fundicoccus ignavus gen. nov. sp. nov., a novel genus of the family Aerococcaceae from bulk tank milk.</title>
        <authorList>
            <person name="Siebert A."/>
            <person name="Huptas C."/>
            <person name="Wenning M."/>
            <person name="Scherer S."/>
            <person name="Doll E.V."/>
        </authorList>
    </citation>
    <scope>NUCLEOTIDE SEQUENCE [LARGE SCALE GENOMIC DNA]</scope>
    <source>
        <strain evidence="10 11">DSM 109652</strain>
    </source>
</reference>
<comment type="subcellular location">
    <subcellularLocation>
        <location evidence="2">Membrane</location>
    </subcellularLocation>
</comment>
<keyword evidence="8" id="KW-0472">Membrane</keyword>
<dbReference type="PANTHER" id="PTHR45453">
    <property type="entry name" value="PHOSPHATE REGULON SENSOR PROTEIN PHOR"/>
    <property type="match status" value="1"/>
</dbReference>
<dbReference type="PROSITE" id="PS50109">
    <property type="entry name" value="HIS_KIN"/>
    <property type="match status" value="1"/>
</dbReference>